<keyword evidence="6" id="KW-0408">Iron</keyword>
<dbReference type="SUPFAM" id="SSF100950">
    <property type="entry name" value="NagB/RpiA/CoA transferase-like"/>
    <property type="match status" value="1"/>
</dbReference>
<dbReference type="GO" id="GO:0046872">
    <property type="term" value="F:metal ion binding"/>
    <property type="evidence" value="ECO:0007669"/>
    <property type="project" value="UniProtKB-KW"/>
</dbReference>
<evidence type="ECO:0000256" key="4">
    <source>
        <dbReference type="ARBA" id="ARBA00022737"/>
    </source>
</evidence>
<dbReference type="AlphaFoldDB" id="A0A537K4K1"/>
<dbReference type="Proteomes" id="UP000318509">
    <property type="component" value="Unassembled WGS sequence"/>
</dbReference>
<dbReference type="InterPro" id="IPR037171">
    <property type="entry name" value="NagB/RpiA_transferase-like"/>
</dbReference>
<organism evidence="9 10">
    <name type="scientific">Candidatus Segetimicrobium genomatis</name>
    <dbReference type="NCBI Taxonomy" id="2569760"/>
    <lineage>
        <taxon>Bacteria</taxon>
        <taxon>Bacillati</taxon>
        <taxon>Candidatus Sysuimicrobiota</taxon>
        <taxon>Candidatus Sysuimicrobiia</taxon>
        <taxon>Candidatus Sysuimicrobiales</taxon>
        <taxon>Candidatus Segetimicrobiaceae</taxon>
        <taxon>Candidatus Segetimicrobium</taxon>
    </lineage>
</organism>
<dbReference type="PROSITE" id="PS00198">
    <property type="entry name" value="4FE4S_FER_1"/>
    <property type="match status" value="2"/>
</dbReference>
<keyword evidence="7" id="KW-0411">Iron-sulfur</keyword>
<dbReference type="Gene3D" id="3.40.50.10420">
    <property type="entry name" value="NagB/RpiA/CoA transferase-like"/>
    <property type="match status" value="1"/>
</dbReference>
<evidence type="ECO:0000256" key="7">
    <source>
        <dbReference type="ARBA" id="ARBA00023014"/>
    </source>
</evidence>
<dbReference type="PANTHER" id="PTHR47153">
    <property type="entry name" value="LACTATE UTILIZATION PROTEIN B"/>
    <property type="match status" value="1"/>
</dbReference>
<dbReference type="Pfam" id="PF02754">
    <property type="entry name" value="CCG"/>
    <property type="match status" value="2"/>
</dbReference>
<evidence type="ECO:0000259" key="8">
    <source>
        <dbReference type="PROSITE" id="PS51379"/>
    </source>
</evidence>
<evidence type="ECO:0000313" key="9">
    <source>
        <dbReference type="EMBL" id="TMI90466.1"/>
    </source>
</evidence>
<evidence type="ECO:0000256" key="3">
    <source>
        <dbReference type="ARBA" id="ARBA00022723"/>
    </source>
</evidence>
<protein>
    <submittedName>
        <fullName evidence="9">4Fe-4S dicluster domain-containing protein</fullName>
    </submittedName>
</protein>
<keyword evidence="2" id="KW-0004">4Fe-4S</keyword>
<dbReference type="InterPro" id="IPR004452">
    <property type="entry name" value="LutB/LldF"/>
</dbReference>
<keyword evidence="3" id="KW-0479">Metal-binding</keyword>
<dbReference type="GO" id="GO:0016491">
    <property type="term" value="F:oxidoreductase activity"/>
    <property type="evidence" value="ECO:0007669"/>
    <property type="project" value="UniProtKB-ARBA"/>
</dbReference>
<dbReference type="PROSITE" id="PS51379">
    <property type="entry name" value="4FE4S_FER_2"/>
    <property type="match status" value="1"/>
</dbReference>
<comment type="caution">
    <text evidence="9">The sequence shown here is derived from an EMBL/GenBank/DDBJ whole genome shotgun (WGS) entry which is preliminary data.</text>
</comment>
<dbReference type="InterPro" id="IPR017896">
    <property type="entry name" value="4Fe4S_Fe-S-bd"/>
</dbReference>
<sequence length="705" mass="75502">MKLPPLSQRIASGLADASADQARRVVFDGLRPRLAAARHRYPDLQDRVRAIKADALDHLDELVRLATDRLERNGCTVAVARTAEEARRHILGIVGGGTLVKSKSNAAKEIGIVEALESRGVQVVETDLGDRINQLNGTYGGHIIAPAIQITAARVRELFSELAGEVLPEDPEEIVKVAREDLRAAFAGAGYGLSGGNVLAAETGTLGVVENEGNIRMLSSLPPVHIAVVPITKIVRSVEDALTVIQGASVFGVGQRLGTYASFISGPAPAEGFGPREVHVVLVDNGRRRAVAQGFGEAFSCISCGACLDHCPVYAVIGDKYGVTTHIGGIGLLQASFTSGLDLTARQGLSLCLNCRACVDPCPVRIDTPGMHARLRERLPAGQRLPGLARVVLALARRVPLMRAAGWALYGAERLGLRRMVQHRLPRRLQEMAPLLPPMPAPREMARPPAVIEPIGPHKHTVAFFSGCVMSTWLAPVNWATLRVLARSGCRIRVPRRQGCCGALHHHMGAGGAARTLARRVINAFGRLDDCEAIVTNSAGCGAAMKEYAELLHDDPRYADRAAALSARVRDASEFLVVHGLAQAGPVRARAVYFDPCHLGIAQGITKEPRWLLSHVPGLKVVEAQRREACCGSAGIFNLVHPEVSGRLADLLAEDLMAADPELIVTSNPGCLLQARWGLARTGADRLPDVVHLMELLDWATGEAR</sequence>
<evidence type="ECO:0000256" key="6">
    <source>
        <dbReference type="ARBA" id="ARBA00023004"/>
    </source>
</evidence>
<dbReference type="InterPro" id="IPR009051">
    <property type="entry name" value="Helical_ferredxn"/>
</dbReference>
<evidence type="ECO:0000256" key="1">
    <source>
        <dbReference type="ARBA" id="ARBA00022448"/>
    </source>
</evidence>
<dbReference type="InterPro" id="IPR003741">
    <property type="entry name" value="LUD_dom"/>
</dbReference>
<evidence type="ECO:0000313" key="10">
    <source>
        <dbReference type="Proteomes" id="UP000318509"/>
    </source>
</evidence>
<feature type="domain" description="4Fe-4S ferredoxin-type" evidence="8">
    <location>
        <begin position="291"/>
        <end position="321"/>
    </location>
</feature>
<evidence type="ECO:0000256" key="2">
    <source>
        <dbReference type="ARBA" id="ARBA00022485"/>
    </source>
</evidence>
<dbReference type="PANTHER" id="PTHR47153:SF2">
    <property type="entry name" value="LACTATE UTILIZATION PROTEIN B"/>
    <property type="match status" value="1"/>
</dbReference>
<dbReference type="Pfam" id="PF02589">
    <property type="entry name" value="LUD_dom"/>
    <property type="match status" value="1"/>
</dbReference>
<keyword evidence="1" id="KW-0813">Transport</keyword>
<name>A0A537K4K1_9BACT</name>
<keyword evidence="5" id="KW-0249">Electron transport</keyword>
<keyword evidence="4" id="KW-0677">Repeat</keyword>
<dbReference type="GO" id="GO:0006089">
    <property type="term" value="P:lactate metabolic process"/>
    <property type="evidence" value="ECO:0007669"/>
    <property type="project" value="InterPro"/>
</dbReference>
<dbReference type="InterPro" id="IPR024185">
    <property type="entry name" value="FTHF_cligase-like_sf"/>
</dbReference>
<dbReference type="InterPro" id="IPR017900">
    <property type="entry name" value="4Fe4S_Fe_S_CS"/>
</dbReference>
<dbReference type="InterPro" id="IPR004017">
    <property type="entry name" value="Cys_rich_dom"/>
</dbReference>
<reference evidence="9 10" key="1">
    <citation type="journal article" date="2019" name="Nat. Microbiol.">
        <title>Mediterranean grassland soil C-N compound turnover is dependent on rainfall and depth, and is mediated by genomically divergent microorganisms.</title>
        <authorList>
            <person name="Diamond S."/>
            <person name="Andeer P.F."/>
            <person name="Li Z."/>
            <person name="Crits-Christoph A."/>
            <person name="Burstein D."/>
            <person name="Anantharaman K."/>
            <person name="Lane K.R."/>
            <person name="Thomas B.C."/>
            <person name="Pan C."/>
            <person name="Northen T.R."/>
            <person name="Banfield J.F."/>
        </authorList>
    </citation>
    <scope>NUCLEOTIDE SEQUENCE [LARGE SCALE GENOMIC DNA]</scope>
    <source>
        <strain evidence="9">NP_3</strain>
    </source>
</reference>
<dbReference type="GO" id="GO:0051539">
    <property type="term" value="F:4 iron, 4 sulfur cluster binding"/>
    <property type="evidence" value="ECO:0007669"/>
    <property type="project" value="UniProtKB-KW"/>
</dbReference>
<dbReference type="Pfam" id="PF13183">
    <property type="entry name" value="Fer4_8"/>
    <property type="match status" value="1"/>
</dbReference>
<proteinExistence type="predicted"/>
<dbReference type="Gene3D" id="1.10.1060.10">
    <property type="entry name" value="Alpha-helical ferredoxin"/>
    <property type="match status" value="1"/>
</dbReference>
<gene>
    <name evidence="9" type="ORF">E6H00_06720</name>
</gene>
<dbReference type="EMBL" id="VBAK01000112">
    <property type="protein sequence ID" value="TMI90466.1"/>
    <property type="molecule type" value="Genomic_DNA"/>
</dbReference>
<evidence type="ECO:0000256" key="5">
    <source>
        <dbReference type="ARBA" id="ARBA00022982"/>
    </source>
</evidence>
<dbReference type="SUPFAM" id="SSF46548">
    <property type="entry name" value="alpha-helical ferredoxin"/>
    <property type="match status" value="1"/>
</dbReference>
<accession>A0A537K4K1</accession>